<accession>A0ABW0HUT0</accession>
<reference evidence="9" key="1">
    <citation type="journal article" date="2019" name="Int. J. Syst. Evol. Microbiol.">
        <title>The Global Catalogue of Microorganisms (GCM) 10K type strain sequencing project: providing services to taxonomists for standard genome sequencing and annotation.</title>
        <authorList>
            <consortium name="The Broad Institute Genomics Platform"/>
            <consortium name="The Broad Institute Genome Sequencing Center for Infectious Disease"/>
            <person name="Wu L."/>
            <person name="Ma J."/>
        </authorList>
    </citation>
    <scope>NUCLEOTIDE SEQUENCE [LARGE SCALE GENOMIC DNA]</scope>
    <source>
        <strain evidence="9">CGMCC 1.18575</strain>
    </source>
</reference>
<evidence type="ECO:0000256" key="2">
    <source>
        <dbReference type="ARBA" id="ARBA00022448"/>
    </source>
</evidence>
<keyword evidence="2" id="KW-0813">Transport</keyword>
<dbReference type="Pfam" id="PF07690">
    <property type="entry name" value="MFS_1"/>
    <property type="match status" value="1"/>
</dbReference>
<dbReference type="CDD" id="cd17489">
    <property type="entry name" value="MFS_YfcJ_like"/>
    <property type="match status" value="1"/>
</dbReference>
<comment type="subcellular location">
    <subcellularLocation>
        <location evidence="1">Cell membrane</location>
        <topology evidence="1">Multi-pass membrane protein</topology>
    </subcellularLocation>
</comment>
<feature type="transmembrane region" description="Helical" evidence="6">
    <location>
        <begin position="51"/>
        <end position="71"/>
    </location>
</feature>
<keyword evidence="5 6" id="KW-0472">Membrane</keyword>
<keyword evidence="3 6" id="KW-0812">Transmembrane</keyword>
<feature type="transmembrane region" description="Helical" evidence="6">
    <location>
        <begin position="366"/>
        <end position="383"/>
    </location>
</feature>
<evidence type="ECO:0000256" key="3">
    <source>
        <dbReference type="ARBA" id="ARBA00022692"/>
    </source>
</evidence>
<dbReference type="Proteomes" id="UP001596113">
    <property type="component" value="Unassembled WGS sequence"/>
</dbReference>
<dbReference type="InterPro" id="IPR020846">
    <property type="entry name" value="MFS_dom"/>
</dbReference>
<keyword evidence="9" id="KW-1185">Reference proteome</keyword>
<keyword evidence="4 6" id="KW-1133">Transmembrane helix</keyword>
<feature type="transmembrane region" description="Helical" evidence="6">
    <location>
        <begin position="301"/>
        <end position="319"/>
    </location>
</feature>
<feature type="transmembrane region" description="Helical" evidence="6">
    <location>
        <begin position="219"/>
        <end position="241"/>
    </location>
</feature>
<dbReference type="Gene3D" id="1.20.1250.20">
    <property type="entry name" value="MFS general substrate transporter like domains"/>
    <property type="match status" value="1"/>
</dbReference>
<evidence type="ECO:0000256" key="4">
    <source>
        <dbReference type="ARBA" id="ARBA00022989"/>
    </source>
</evidence>
<dbReference type="RefSeq" id="WP_378134196.1">
    <property type="nucleotide sequence ID" value="NZ_JBHSMI010000025.1"/>
</dbReference>
<feature type="transmembrane region" description="Helical" evidence="6">
    <location>
        <begin position="247"/>
        <end position="265"/>
    </location>
</feature>
<feature type="transmembrane region" description="Helical" evidence="6">
    <location>
        <begin position="137"/>
        <end position="157"/>
    </location>
</feature>
<dbReference type="PANTHER" id="PTHR23531:SF2">
    <property type="entry name" value="PERMEASE"/>
    <property type="match status" value="1"/>
</dbReference>
<dbReference type="PROSITE" id="PS50850">
    <property type="entry name" value="MFS"/>
    <property type="match status" value="1"/>
</dbReference>
<name>A0ABW0HUT0_9BACL</name>
<gene>
    <name evidence="8" type="ORF">ACFPOF_15635</name>
</gene>
<feature type="transmembrane region" description="Helical" evidence="6">
    <location>
        <begin position="12"/>
        <end position="31"/>
    </location>
</feature>
<dbReference type="InterPro" id="IPR036259">
    <property type="entry name" value="MFS_trans_sf"/>
</dbReference>
<evidence type="ECO:0000256" key="6">
    <source>
        <dbReference type="SAM" id="Phobius"/>
    </source>
</evidence>
<evidence type="ECO:0000256" key="1">
    <source>
        <dbReference type="ARBA" id="ARBA00004651"/>
    </source>
</evidence>
<evidence type="ECO:0000256" key="5">
    <source>
        <dbReference type="ARBA" id="ARBA00023136"/>
    </source>
</evidence>
<evidence type="ECO:0000313" key="9">
    <source>
        <dbReference type="Proteomes" id="UP001596113"/>
    </source>
</evidence>
<feature type="transmembrane region" description="Helical" evidence="6">
    <location>
        <begin position="103"/>
        <end position="125"/>
    </location>
</feature>
<dbReference type="InterPro" id="IPR011701">
    <property type="entry name" value="MFS"/>
</dbReference>
<proteinExistence type="predicted"/>
<dbReference type="InterPro" id="IPR052714">
    <property type="entry name" value="MFS_Exporter"/>
</dbReference>
<feature type="transmembrane region" description="Helical" evidence="6">
    <location>
        <begin position="339"/>
        <end position="360"/>
    </location>
</feature>
<feature type="transmembrane region" description="Helical" evidence="6">
    <location>
        <begin position="277"/>
        <end position="295"/>
    </location>
</feature>
<evidence type="ECO:0000313" key="8">
    <source>
        <dbReference type="EMBL" id="MFC5404175.1"/>
    </source>
</evidence>
<feature type="domain" description="Major facilitator superfamily (MFS) profile" evidence="7">
    <location>
        <begin position="12"/>
        <end position="389"/>
    </location>
</feature>
<dbReference type="EMBL" id="JBHSMI010000025">
    <property type="protein sequence ID" value="MFC5404175.1"/>
    <property type="molecule type" value="Genomic_DNA"/>
</dbReference>
<feature type="transmembrane region" description="Helical" evidence="6">
    <location>
        <begin position="78"/>
        <end position="97"/>
    </location>
</feature>
<sequence>MQQDHSRLWTKSFVALTISSFLLFLNLQMLLSSFPAYVKAEFRSDDMQLSLVTSVFAIAAIGARFMTAALMKKCRRSSLLFIGLGIAALSTGLYVLADSIGSLLVMRVCYGVGFGMGSTIIPTIVSQIIPSRRLGEGIGYFGLSTSLAMSVGPMIGLNVMKEAGFGALTTVGTVTMLLTFPLLLLTRAIPVEAARSTHNQAPQPSVKAPFNSKLLLPMLLNFLLAITYSGLLSFLALFGQAAKLEQVGLFFVFNVITILLIRPISGKVFDRRGHASVLIPAAVFVIASMIVLSYAETMPLLIVSALLYGVGFGAIQPTIQAWMLRVSAPSQHGMANSMFYNSTDLGVAVGAFILGAIAEMSDYNVMYRYSAGVMAIFLMLYSISQLRSKMAKQTAIPERP</sequence>
<organism evidence="8 9">
    <name type="scientific">Cohnella soli</name>
    <dbReference type="NCBI Taxonomy" id="425005"/>
    <lineage>
        <taxon>Bacteria</taxon>
        <taxon>Bacillati</taxon>
        <taxon>Bacillota</taxon>
        <taxon>Bacilli</taxon>
        <taxon>Bacillales</taxon>
        <taxon>Paenibacillaceae</taxon>
        <taxon>Cohnella</taxon>
    </lineage>
</organism>
<protein>
    <submittedName>
        <fullName evidence="8">MFS transporter</fullName>
    </submittedName>
</protein>
<evidence type="ECO:0000259" key="7">
    <source>
        <dbReference type="PROSITE" id="PS50850"/>
    </source>
</evidence>
<dbReference type="PANTHER" id="PTHR23531">
    <property type="entry name" value="QUINOLENE RESISTANCE PROTEIN NORA"/>
    <property type="match status" value="1"/>
</dbReference>
<dbReference type="SUPFAM" id="SSF103473">
    <property type="entry name" value="MFS general substrate transporter"/>
    <property type="match status" value="1"/>
</dbReference>
<feature type="transmembrane region" description="Helical" evidence="6">
    <location>
        <begin position="163"/>
        <end position="185"/>
    </location>
</feature>
<comment type="caution">
    <text evidence="8">The sequence shown here is derived from an EMBL/GenBank/DDBJ whole genome shotgun (WGS) entry which is preliminary data.</text>
</comment>